<dbReference type="GeneID" id="41989748"/>
<name>A0A366SE01_9HYPO</name>
<protein>
    <submittedName>
        <fullName evidence="2">Uncharacterized protein</fullName>
    </submittedName>
</protein>
<dbReference type="AlphaFoldDB" id="A0A366SE01"/>
<keyword evidence="3" id="KW-1185">Reference proteome</keyword>
<dbReference type="EMBL" id="QKXC01000007">
    <property type="protein sequence ID" value="RBR26875.1"/>
    <property type="molecule type" value="Genomic_DNA"/>
</dbReference>
<reference evidence="2 3" key="1">
    <citation type="submission" date="2018-06" db="EMBL/GenBank/DDBJ databases">
        <title>Fusarium incarnatum-equiseti species complex species 28.</title>
        <authorList>
            <person name="Gardiner D.M."/>
        </authorList>
    </citation>
    <scope>NUCLEOTIDE SEQUENCE [LARGE SCALE GENOMIC DNA]</scope>
    <source>
        <strain evidence="2 3">FIESC_28</strain>
    </source>
</reference>
<proteinExistence type="predicted"/>
<dbReference type="RefSeq" id="XP_031021466.1">
    <property type="nucleotide sequence ID" value="XM_031154452.1"/>
</dbReference>
<evidence type="ECO:0000256" key="1">
    <source>
        <dbReference type="SAM" id="MobiDB-lite"/>
    </source>
</evidence>
<evidence type="ECO:0000313" key="2">
    <source>
        <dbReference type="EMBL" id="RBR26875.1"/>
    </source>
</evidence>
<sequence length="167" mass="19343">MQIFNLYSTDPVKFGSPILGFPTDKIEFYYDLVDESGDLSLPVAARADLRMNTACELDQFTQPRYFSTGFEIYKDSLRGVEAQIHFIDDNHLILKVSRDLVYVGEEIPKDASFTFTYYGIRDKSETEQKAKQKEEKKKARGRSTTQEQPVRRLSIASTCSRDMEYYM</sequence>
<evidence type="ECO:0000313" key="3">
    <source>
        <dbReference type="Proteomes" id="UP000253153"/>
    </source>
</evidence>
<feature type="region of interest" description="Disordered" evidence="1">
    <location>
        <begin position="126"/>
        <end position="152"/>
    </location>
</feature>
<dbReference type="OrthoDB" id="4508730at2759"/>
<comment type="caution">
    <text evidence="2">The sequence shown here is derived from an EMBL/GenBank/DDBJ whole genome shotgun (WGS) entry which is preliminary data.</text>
</comment>
<dbReference type="Proteomes" id="UP000253153">
    <property type="component" value="Unassembled WGS sequence"/>
</dbReference>
<accession>A0A366SE01</accession>
<gene>
    <name evidence="2" type="ORF">FIESC28_00301</name>
</gene>
<feature type="compositionally biased region" description="Basic and acidic residues" evidence="1">
    <location>
        <begin position="126"/>
        <end position="137"/>
    </location>
</feature>
<organism evidence="2 3">
    <name type="scientific">Fusarium coffeatum</name>
    <dbReference type="NCBI Taxonomy" id="231269"/>
    <lineage>
        <taxon>Eukaryota</taxon>
        <taxon>Fungi</taxon>
        <taxon>Dikarya</taxon>
        <taxon>Ascomycota</taxon>
        <taxon>Pezizomycotina</taxon>
        <taxon>Sordariomycetes</taxon>
        <taxon>Hypocreomycetidae</taxon>
        <taxon>Hypocreales</taxon>
        <taxon>Nectriaceae</taxon>
        <taxon>Fusarium</taxon>
        <taxon>Fusarium incarnatum-equiseti species complex</taxon>
    </lineage>
</organism>